<keyword evidence="2" id="KW-0812">Transmembrane</keyword>
<proteinExistence type="predicted"/>
<dbReference type="PANTHER" id="PTHR28556">
    <property type="entry name" value="TRANSMEMBRANE PROTEIN 106B"/>
    <property type="match status" value="1"/>
</dbReference>
<organism evidence="4 5">
    <name type="scientific">Holothuria leucospilota</name>
    <name type="common">Black long sea cucumber</name>
    <name type="synonym">Mertensiothuria leucospilota</name>
    <dbReference type="NCBI Taxonomy" id="206669"/>
    <lineage>
        <taxon>Eukaryota</taxon>
        <taxon>Metazoa</taxon>
        <taxon>Echinodermata</taxon>
        <taxon>Eleutherozoa</taxon>
        <taxon>Echinozoa</taxon>
        <taxon>Holothuroidea</taxon>
        <taxon>Aspidochirotacea</taxon>
        <taxon>Aspidochirotida</taxon>
        <taxon>Holothuriidae</taxon>
        <taxon>Holothuria</taxon>
    </lineage>
</organism>
<feature type="domain" description="Transmembrane protein 106 N-terminal" evidence="3">
    <location>
        <begin position="43"/>
        <end position="99"/>
    </location>
</feature>
<keyword evidence="2" id="KW-1133">Transmembrane helix</keyword>
<sequence length="268" mass="29388">MHTSENGSTKAGTLSDESEESCLHETRSNPPDYQSVTTGGTTLANGSSSSVSAYTYQELPGGVMCPTCNGTGRIPRGQEDDLVALIPYRDDRLKPRRTKLYVFLSILLCGLVAGIMCAFLLTKPVHMNIHNISTRSIQLQLNSSQQLHKLTLGLEITYNISNSNFPSIYLKNTTVIGMQSFNTQPVVSNTSAVDLRVSGRRHSQFAVNVTAVFSDDYVPQYCHSLQSKTITVEFSSTLQYQLMAQVSSISSSEYVRVLCAENEIPEIG</sequence>
<keyword evidence="5" id="KW-1185">Reference proteome</keyword>
<accession>A0A9Q0YLY3</accession>
<feature type="compositionally biased region" description="Polar residues" evidence="1">
    <location>
        <begin position="1"/>
        <end position="12"/>
    </location>
</feature>
<dbReference type="Proteomes" id="UP001152320">
    <property type="component" value="Chromosome 18"/>
</dbReference>
<dbReference type="InterPro" id="IPR009790">
    <property type="entry name" value="TMEM106"/>
</dbReference>
<comment type="caution">
    <text evidence="4">The sequence shown here is derived from an EMBL/GenBank/DDBJ whole genome shotgun (WGS) entry which is preliminary data.</text>
</comment>
<evidence type="ECO:0000313" key="5">
    <source>
        <dbReference type="Proteomes" id="UP001152320"/>
    </source>
</evidence>
<reference evidence="4" key="1">
    <citation type="submission" date="2021-10" db="EMBL/GenBank/DDBJ databases">
        <title>Tropical sea cucumber genome reveals ecological adaptation and Cuvierian tubules defense mechanism.</title>
        <authorList>
            <person name="Chen T."/>
        </authorList>
    </citation>
    <scope>NUCLEOTIDE SEQUENCE</scope>
    <source>
        <strain evidence="4">Nanhai2018</strain>
        <tissue evidence="4">Muscle</tissue>
    </source>
</reference>
<dbReference type="InterPro" id="IPR048511">
    <property type="entry name" value="TMEM106_N"/>
</dbReference>
<feature type="region of interest" description="Disordered" evidence="1">
    <location>
        <begin position="1"/>
        <end position="48"/>
    </location>
</feature>
<evidence type="ECO:0000313" key="4">
    <source>
        <dbReference type="EMBL" id="KAJ8024955.1"/>
    </source>
</evidence>
<dbReference type="PANTHER" id="PTHR28556:SF4">
    <property type="entry name" value="TRANSMEMBRANE PROTEIN 106A"/>
    <property type="match status" value="1"/>
</dbReference>
<evidence type="ECO:0000256" key="1">
    <source>
        <dbReference type="SAM" id="MobiDB-lite"/>
    </source>
</evidence>
<name>A0A9Q0YLY3_HOLLE</name>
<evidence type="ECO:0000259" key="3">
    <source>
        <dbReference type="Pfam" id="PF21002"/>
    </source>
</evidence>
<gene>
    <name evidence="4" type="ORF">HOLleu_35021</name>
</gene>
<protein>
    <recommendedName>
        <fullName evidence="3">Transmembrane protein 106 N-terminal domain-containing protein</fullName>
    </recommendedName>
</protein>
<feature type="transmembrane region" description="Helical" evidence="2">
    <location>
        <begin position="100"/>
        <end position="121"/>
    </location>
</feature>
<dbReference type="EMBL" id="JAIZAY010000018">
    <property type="protein sequence ID" value="KAJ8024955.1"/>
    <property type="molecule type" value="Genomic_DNA"/>
</dbReference>
<dbReference type="Pfam" id="PF21002">
    <property type="entry name" value="TMEM106_N"/>
    <property type="match status" value="1"/>
</dbReference>
<evidence type="ECO:0000256" key="2">
    <source>
        <dbReference type="SAM" id="Phobius"/>
    </source>
</evidence>
<keyword evidence="2" id="KW-0472">Membrane</keyword>
<dbReference type="AlphaFoldDB" id="A0A9Q0YLY3"/>
<dbReference type="OrthoDB" id="508875at2759"/>
<feature type="compositionally biased region" description="Polar residues" evidence="1">
    <location>
        <begin position="28"/>
        <end position="48"/>
    </location>
</feature>